<evidence type="ECO:0000256" key="13">
    <source>
        <dbReference type="ARBA" id="ARBA00043142"/>
    </source>
</evidence>
<dbReference type="Pfam" id="PF00295">
    <property type="entry name" value="Glyco_hydro_28"/>
    <property type="match status" value="1"/>
</dbReference>
<dbReference type="SMART" id="SM00710">
    <property type="entry name" value="PbH1"/>
    <property type="match status" value="5"/>
</dbReference>
<keyword evidence="10" id="KW-0961">Cell wall biogenesis/degradation</keyword>
<evidence type="ECO:0000256" key="10">
    <source>
        <dbReference type="ARBA" id="ARBA00023316"/>
    </source>
</evidence>
<dbReference type="EMBL" id="QGMK01000519">
    <property type="protein sequence ID" value="TVY81237.1"/>
    <property type="molecule type" value="Genomic_DNA"/>
</dbReference>
<dbReference type="PANTHER" id="PTHR31736:SF14">
    <property type="entry name" value="EXOPOLYGALACTURONASE X-1-RELATED"/>
    <property type="match status" value="1"/>
</dbReference>
<dbReference type="InterPro" id="IPR011050">
    <property type="entry name" value="Pectin_lyase_fold/virulence"/>
</dbReference>
<keyword evidence="5" id="KW-0677">Repeat</keyword>
<evidence type="ECO:0000256" key="14">
    <source>
        <dbReference type="ARBA" id="ARBA00048766"/>
    </source>
</evidence>
<keyword evidence="6 16" id="KW-0378">Hydrolase</keyword>
<dbReference type="SUPFAM" id="SSF51126">
    <property type="entry name" value="Pectin lyase-like"/>
    <property type="match status" value="1"/>
</dbReference>
<feature type="active site" evidence="15">
    <location>
        <position position="284"/>
    </location>
</feature>
<evidence type="ECO:0000256" key="15">
    <source>
        <dbReference type="PROSITE-ProRule" id="PRU10052"/>
    </source>
</evidence>
<dbReference type="AlphaFoldDB" id="A0A8T9C9V0"/>
<evidence type="ECO:0000256" key="12">
    <source>
        <dbReference type="ARBA" id="ARBA00041604"/>
    </source>
</evidence>
<comment type="similarity">
    <text evidence="2 16">Belongs to the glycosyl hydrolase 28 family.</text>
</comment>
<evidence type="ECO:0000256" key="9">
    <source>
        <dbReference type="ARBA" id="ARBA00023295"/>
    </source>
</evidence>
<dbReference type="GO" id="GO:0071555">
    <property type="term" value="P:cell wall organization"/>
    <property type="evidence" value="ECO:0007669"/>
    <property type="project" value="UniProtKB-KW"/>
</dbReference>
<evidence type="ECO:0000256" key="3">
    <source>
        <dbReference type="ARBA" id="ARBA00022525"/>
    </source>
</evidence>
<dbReference type="EC" id="3.2.1.67" evidence="11"/>
<dbReference type="InterPro" id="IPR012334">
    <property type="entry name" value="Pectin_lyas_fold"/>
</dbReference>
<dbReference type="OrthoDB" id="187139at2759"/>
<evidence type="ECO:0000256" key="16">
    <source>
        <dbReference type="RuleBase" id="RU361169"/>
    </source>
</evidence>
<reference evidence="18 19" key="1">
    <citation type="submission" date="2018-05" db="EMBL/GenBank/DDBJ databases">
        <title>Genome sequencing and assembly of the regulated plant pathogen Lachnellula willkommii and related sister species for the development of diagnostic species identification markers.</title>
        <authorList>
            <person name="Giroux E."/>
            <person name="Bilodeau G."/>
        </authorList>
    </citation>
    <scope>NUCLEOTIDE SEQUENCE [LARGE SCALE GENOMIC DNA]</scope>
    <source>
        <strain evidence="18 19">CBS 268.59</strain>
    </source>
</reference>
<organism evidence="18 19">
    <name type="scientific">Lachnellula suecica</name>
    <dbReference type="NCBI Taxonomy" id="602035"/>
    <lineage>
        <taxon>Eukaryota</taxon>
        <taxon>Fungi</taxon>
        <taxon>Dikarya</taxon>
        <taxon>Ascomycota</taxon>
        <taxon>Pezizomycotina</taxon>
        <taxon>Leotiomycetes</taxon>
        <taxon>Helotiales</taxon>
        <taxon>Lachnaceae</taxon>
        <taxon>Lachnellula</taxon>
    </lineage>
</organism>
<dbReference type="GO" id="GO:0045490">
    <property type="term" value="P:pectin catabolic process"/>
    <property type="evidence" value="ECO:0007669"/>
    <property type="project" value="UniProtKB-ARBA"/>
</dbReference>
<dbReference type="InterPro" id="IPR006626">
    <property type="entry name" value="PbH1"/>
</dbReference>
<name>A0A8T9C9V0_9HELO</name>
<dbReference type="GO" id="GO:0047911">
    <property type="term" value="F:galacturan 1,4-alpha-galacturonidase activity"/>
    <property type="evidence" value="ECO:0007669"/>
    <property type="project" value="UniProtKB-EC"/>
</dbReference>
<protein>
    <recommendedName>
        <fullName evidence="11">galacturonan 1,4-alpha-galacturonidase</fullName>
        <ecNumber evidence="11">3.2.1.67</ecNumber>
    </recommendedName>
    <alternativeName>
        <fullName evidence="13">Galacturan 1,4-alpha-galacturonidase</fullName>
    </alternativeName>
    <alternativeName>
        <fullName evidence="12">Poly(1,4-alpha-D-galacturonide)galacturonohydrolase</fullName>
    </alternativeName>
</protein>
<evidence type="ECO:0000256" key="1">
    <source>
        <dbReference type="ARBA" id="ARBA00004613"/>
    </source>
</evidence>
<keyword evidence="8" id="KW-0325">Glycoprotein</keyword>
<gene>
    <name evidence="18" type="primary">pgaX_0</name>
    <name evidence="18" type="ORF">LSUE1_G006099</name>
</gene>
<proteinExistence type="inferred from homology"/>
<feature type="chain" id="PRO_5035886868" description="galacturonan 1,4-alpha-galacturonidase" evidence="17">
    <location>
        <begin position="20"/>
        <end position="455"/>
    </location>
</feature>
<evidence type="ECO:0000256" key="17">
    <source>
        <dbReference type="SAM" id="SignalP"/>
    </source>
</evidence>
<keyword evidence="7" id="KW-1015">Disulfide bond</keyword>
<evidence type="ECO:0000313" key="18">
    <source>
        <dbReference type="EMBL" id="TVY81237.1"/>
    </source>
</evidence>
<keyword evidence="4 17" id="KW-0732">Signal</keyword>
<evidence type="ECO:0000256" key="5">
    <source>
        <dbReference type="ARBA" id="ARBA00022737"/>
    </source>
</evidence>
<keyword evidence="19" id="KW-1185">Reference proteome</keyword>
<keyword evidence="9 16" id="KW-0326">Glycosidase</keyword>
<evidence type="ECO:0000256" key="2">
    <source>
        <dbReference type="ARBA" id="ARBA00008834"/>
    </source>
</evidence>
<dbReference type="PROSITE" id="PS00502">
    <property type="entry name" value="POLYGALACTURONASE"/>
    <property type="match status" value="1"/>
</dbReference>
<dbReference type="InterPro" id="IPR000743">
    <property type="entry name" value="Glyco_hydro_28"/>
</dbReference>
<feature type="signal peptide" evidence="17">
    <location>
        <begin position="1"/>
        <end position="19"/>
    </location>
</feature>
<dbReference type="Proteomes" id="UP000469558">
    <property type="component" value="Unassembled WGS sequence"/>
</dbReference>
<evidence type="ECO:0000256" key="6">
    <source>
        <dbReference type="ARBA" id="ARBA00022801"/>
    </source>
</evidence>
<comment type="caution">
    <text evidence="18">The sequence shown here is derived from an EMBL/GenBank/DDBJ whole genome shotgun (WGS) entry which is preliminary data.</text>
</comment>
<dbReference type="FunFam" id="2.160.20.10:FF:000027">
    <property type="entry name" value="Probable exopolygalacturonase X"/>
    <property type="match status" value="1"/>
</dbReference>
<evidence type="ECO:0000313" key="19">
    <source>
        <dbReference type="Proteomes" id="UP000469558"/>
    </source>
</evidence>
<dbReference type="GO" id="GO:0004650">
    <property type="term" value="F:polygalacturonase activity"/>
    <property type="evidence" value="ECO:0007669"/>
    <property type="project" value="InterPro"/>
</dbReference>
<evidence type="ECO:0000256" key="11">
    <source>
        <dbReference type="ARBA" id="ARBA00038933"/>
    </source>
</evidence>
<sequence length="455" mass="49735">MKFLFSTLLAVASATLAVANPAWHGEESWLENRAIAEHVSPPRSISYHGKTPCKIPPHSPPRNKVCYVKSHNDSSTDDSPYILDALHQCNNGGHVVFKEGTKYLIGTALDLTFLEHIDIDIQSYILFTNDTDYWQANSFPFVFQNVTSFFKLGGNDVNIYGGGTVDGNGQVWYDLYAENIYILRPVLFGIDGLHNSTIKDLVLRYSPEYYHFIANSTNVVFDNINIAGASKSVNVAKNTDGWDTYRSSDIVIQNSVIVNGDDCVSFKPNSTNMLVQNLSCNGSHGISVGSLGQYEGEYDIVENVYVYNISMINASDGARIKVWPNIASAQSGDLQGGGGSGYVKNITYDTMSMANVDYAIEIYQCYGQKNLTLCLEYPSPLTITDIVLKDFTGQTSSKYAPQTSSFACSSTTACGNIVAQDIDVVSPGGQQDAYCLNVDNTLLDVNCTSTSLGFN</sequence>
<keyword evidence="3" id="KW-0964">Secreted</keyword>
<dbReference type="PANTHER" id="PTHR31736">
    <property type="match status" value="1"/>
</dbReference>
<dbReference type="GO" id="GO:0005576">
    <property type="term" value="C:extracellular region"/>
    <property type="evidence" value="ECO:0007669"/>
    <property type="project" value="UniProtKB-SubCell"/>
</dbReference>
<evidence type="ECO:0000256" key="8">
    <source>
        <dbReference type="ARBA" id="ARBA00023180"/>
    </source>
</evidence>
<accession>A0A8T9C9V0</accession>
<evidence type="ECO:0000256" key="4">
    <source>
        <dbReference type="ARBA" id="ARBA00022729"/>
    </source>
</evidence>
<dbReference type="Gene3D" id="2.160.20.10">
    <property type="entry name" value="Single-stranded right-handed beta-helix, Pectin lyase-like"/>
    <property type="match status" value="1"/>
</dbReference>
<comment type="subcellular location">
    <subcellularLocation>
        <location evidence="1">Secreted</location>
    </subcellularLocation>
</comment>
<evidence type="ECO:0000256" key="7">
    <source>
        <dbReference type="ARBA" id="ARBA00023157"/>
    </source>
</evidence>
<comment type="catalytic activity">
    <reaction evidence="14">
        <text>[(1-&gt;4)-alpha-D-galacturonosyl](n) + H2O = alpha-D-galacturonate + [(1-&gt;4)-alpha-D-galacturonosyl](n-1)</text>
        <dbReference type="Rhea" id="RHEA:14117"/>
        <dbReference type="Rhea" id="RHEA-COMP:14570"/>
        <dbReference type="Rhea" id="RHEA-COMP:14572"/>
        <dbReference type="ChEBI" id="CHEBI:15377"/>
        <dbReference type="ChEBI" id="CHEBI:58658"/>
        <dbReference type="ChEBI" id="CHEBI:140523"/>
        <dbReference type="EC" id="3.2.1.67"/>
    </reaction>
</comment>